<dbReference type="Proteomes" id="UP000324897">
    <property type="component" value="Chromosome 7"/>
</dbReference>
<accession>A0A5J9U4W4</accession>
<evidence type="ECO:0000313" key="2">
    <source>
        <dbReference type="EMBL" id="TVU18752.1"/>
    </source>
</evidence>
<organism evidence="2 3">
    <name type="scientific">Eragrostis curvula</name>
    <name type="common">weeping love grass</name>
    <dbReference type="NCBI Taxonomy" id="38414"/>
    <lineage>
        <taxon>Eukaryota</taxon>
        <taxon>Viridiplantae</taxon>
        <taxon>Streptophyta</taxon>
        <taxon>Embryophyta</taxon>
        <taxon>Tracheophyta</taxon>
        <taxon>Spermatophyta</taxon>
        <taxon>Magnoliopsida</taxon>
        <taxon>Liliopsida</taxon>
        <taxon>Poales</taxon>
        <taxon>Poaceae</taxon>
        <taxon>PACMAD clade</taxon>
        <taxon>Chloridoideae</taxon>
        <taxon>Eragrostideae</taxon>
        <taxon>Eragrostidinae</taxon>
        <taxon>Eragrostis</taxon>
    </lineage>
</organism>
<dbReference type="AlphaFoldDB" id="A0A5J9U4W4"/>
<feature type="non-terminal residue" evidence="2">
    <location>
        <position position="1"/>
    </location>
</feature>
<protein>
    <submittedName>
        <fullName evidence="2">Uncharacterized protein</fullName>
    </submittedName>
</protein>
<keyword evidence="3" id="KW-1185">Reference proteome</keyword>
<name>A0A5J9U4W4_9POAL</name>
<dbReference type="EMBL" id="RWGY01000029">
    <property type="protein sequence ID" value="TVU18752.1"/>
    <property type="molecule type" value="Genomic_DNA"/>
</dbReference>
<evidence type="ECO:0000313" key="3">
    <source>
        <dbReference type="Proteomes" id="UP000324897"/>
    </source>
</evidence>
<gene>
    <name evidence="2" type="ORF">EJB05_34865</name>
</gene>
<comment type="caution">
    <text evidence="2">The sequence shown here is derived from an EMBL/GenBank/DDBJ whole genome shotgun (WGS) entry which is preliminary data.</text>
</comment>
<feature type="transmembrane region" description="Helical" evidence="1">
    <location>
        <begin position="116"/>
        <end position="138"/>
    </location>
</feature>
<evidence type="ECO:0000256" key="1">
    <source>
        <dbReference type="SAM" id="Phobius"/>
    </source>
</evidence>
<reference evidence="2 3" key="1">
    <citation type="journal article" date="2019" name="Sci. Rep.">
        <title>A high-quality genome of Eragrostis curvula grass provides insights into Poaceae evolution and supports new strategies to enhance forage quality.</title>
        <authorList>
            <person name="Carballo J."/>
            <person name="Santos B.A.C.M."/>
            <person name="Zappacosta D."/>
            <person name="Garbus I."/>
            <person name="Selva J.P."/>
            <person name="Gallo C.A."/>
            <person name="Diaz A."/>
            <person name="Albertini E."/>
            <person name="Caccamo M."/>
            <person name="Echenique V."/>
        </authorList>
    </citation>
    <scope>NUCLEOTIDE SEQUENCE [LARGE SCALE GENOMIC DNA]</scope>
    <source>
        <strain evidence="3">cv. Victoria</strain>
        <tissue evidence="2">Leaf</tissue>
    </source>
</reference>
<keyword evidence="1" id="KW-0812">Transmembrane</keyword>
<keyword evidence="1" id="KW-0472">Membrane</keyword>
<proteinExistence type="predicted"/>
<keyword evidence="1" id="KW-1133">Transmembrane helix</keyword>
<dbReference type="Gramene" id="TVU18752">
    <property type="protein sequence ID" value="TVU18752"/>
    <property type="gene ID" value="EJB05_34865"/>
</dbReference>
<sequence>MVQLGPALVPSVVVSSCHTCHFLVDLHLLIFPFDMSFAHRIILLVLVRLAVDFNLTGTVEAPGGEDGKPLELLARSQVTAPGPAGVGSRSGRDEDAGLYGVGVVTANDQISCVYRFSAAVEGLLVLLAVGLGFGLLLFNNPWQSLAGMKGVVVFCRTPQPLFYGHRRSLTLGIDVSPDPWCAAAQQISSDTNKTARKGAAFH</sequence>